<keyword evidence="1" id="KW-0560">Oxidoreductase</keyword>
<dbReference type="GO" id="GO:0051213">
    <property type="term" value="F:dioxygenase activity"/>
    <property type="evidence" value="ECO:0007669"/>
    <property type="project" value="UniProtKB-KW"/>
</dbReference>
<proteinExistence type="predicted"/>
<comment type="caution">
    <text evidence="1">The sequence shown here is derived from an EMBL/GenBank/DDBJ whole genome shotgun (WGS) entry which is preliminary data.</text>
</comment>
<gene>
    <name evidence="1" type="ORF">B1B_12286</name>
</gene>
<accession>T1AZP2</accession>
<evidence type="ECO:0000313" key="1">
    <source>
        <dbReference type="EMBL" id="EQD47570.1"/>
    </source>
</evidence>
<organism evidence="1">
    <name type="scientific">mine drainage metagenome</name>
    <dbReference type="NCBI Taxonomy" id="410659"/>
    <lineage>
        <taxon>unclassified sequences</taxon>
        <taxon>metagenomes</taxon>
        <taxon>ecological metagenomes</taxon>
    </lineage>
</organism>
<keyword evidence="1" id="KW-0223">Dioxygenase</keyword>
<reference evidence="1" key="2">
    <citation type="journal article" date="2014" name="ISME J.">
        <title>Microbial stratification in low pH oxic and suboxic macroscopic growths along an acid mine drainage.</title>
        <authorList>
            <person name="Mendez-Garcia C."/>
            <person name="Mesa V."/>
            <person name="Sprenger R.R."/>
            <person name="Richter M."/>
            <person name="Diez M.S."/>
            <person name="Solano J."/>
            <person name="Bargiela R."/>
            <person name="Golyshina O.V."/>
            <person name="Manteca A."/>
            <person name="Ramos J.L."/>
            <person name="Gallego J.R."/>
            <person name="Llorente I."/>
            <person name="Martins Dos Santos V.A."/>
            <person name="Jensen O.N."/>
            <person name="Pelaez A.I."/>
            <person name="Sanchez J."/>
            <person name="Ferrer M."/>
        </authorList>
    </citation>
    <scope>NUCLEOTIDE SEQUENCE</scope>
</reference>
<dbReference type="EMBL" id="AUZY01008044">
    <property type="protein sequence ID" value="EQD47570.1"/>
    <property type="molecule type" value="Genomic_DNA"/>
</dbReference>
<name>T1AZP2_9ZZZZ</name>
<sequence>MKTPNNIEVLFVAGFGPIVRDPAPCRKFYFEALGLLLKEDSNGYLHTGGLDGVKHFALWPLAQAAESCFGADQWPGNFPVP</sequence>
<protein>
    <submittedName>
        <fullName evidence="1">Glyoxalase/bleomycin resistance protein/dioxygenase</fullName>
    </submittedName>
</protein>
<reference evidence="1" key="1">
    <citation type="submission" date="2013-08" db="EMBL/GenBank/DDBJ databases">
        <authorList>
            <person name="Mendez C."/>
            <person name="Richter M."/>
            <person name="Ferrer M."/>
            <person name="Sanchez J."/>
        </authorList>
    </citation>
    <scope>NUCLEOTIDE SEQUENCE</scope>
</reference>
<dbReference type="AlphaFoldDB" id="T1AZP2"/>